<dbReference type="SUPFAM" id="SSF50447">
    <property type="entry name" value="Translation proteins"/>
    <property type="match status" value="1"/>
</dbReference>
<evidence type="ECO:0000256" key="3">
    <source>
        <dbReference type="ARBA" id="ARBA00022490"/>
    </source>
</evidence>
<keyword evidence="4" id="KW-0547">Nucleotide-binding</keyword>
<dbReference type="PROSITE" id="PS51722">
    <property type="entry name" value="G_TR_2"/>
    <property type="match status" value="1"/>
</dbReference>
<dbReference type="EMBL" id="CP143808">
    <property type="protein sequence ID" value="WVO20931.1"/>
    <property type="molecule type" value="Genomic_DNA"/>
</dbReference>
<proteinExistence type="inferred from homology"/>
<dbReference type="CDD" id="cd16267">
    <property type="entry name" value="HBS1-like_II"/>
    <property type="match status" value="1"/>
</dbReference>
<dbReference type="Proteomes" id="UP001432216">
    <property type="component" value="Chromosome 3"/>
</dbReference>
<evidence type="ECO:0000313" key="13">
    <source>
        <dbReference type="Proteomes" id="UP001432216"/>
    </source>
</evidence>
<organism evidence="12 13">
    <name type="scientific">Cryptococcus decagattii</name>
    <dbReference type="NCBI Taxonomy" id="1859122"/>
    <lineage>
        <taxon>Eukaryota</taxon>
        <taxon>Fungi</taxon>
        <taxon>Dikarya</taxon>
        <taxon>Basidiomycota</taxon>
        <taxon>Agaricomycotina</taxon>
        <taxon>Tremellomycetes</taxon>
        <taxon>Tremellales</taxon>
        <taxon>Cryptococcaceae</taxon>
        <taxon>Cryptococcus</taxon>
        <taxon>Cryptococcus gattii species complex</taxon>
    </lineage>
</organism>
<evidence type="ECO:0000259" key="11">
    <source>
        <dbReference type="PROSITE" id="PS51722"/>
    </source>
</evidence>
<dbReference type="SUPFAM" id="SSF52540">
    <property type="entry name" value="P-loop containing nucleoside triphosphate hydrolases"/>
    <property type="match status" value="1"/>
</dbReference>
<dbReference type="InterPro" id="IPR050100">
    <property type="entry name" value="TRAFAC_GTPase_members"/>
</dbReference>
<gene>
    <name evidence="12" type="ORF">IAS62_002232</name>
</gene>
<dbReference type="InterPro" id="IPR027417">
    <property type="entry name" value="P-loop_NTPase"/>
</dbReference>
<keyword evidence="6" id="KW-0810">Translation regulation</keyword>
<keyword evidence="8" id="KW-0342">GTP-binding</keyword>
<dbReference type="PRINTS" id="PR00315">
    <property type="entry name" value="ELONGATNFCT"/>
</dbReference>
<evidence type="ECO:0000256" key="9">
    <source>
        <dbReference type="ARBA" id="ARBA00049117"/>
    </source>
</evidence>
<feature type="region of interest" description="Disordered" evidence="10">
    <location>
        <begin position="165"/>
        <end position="220"/>
    </location>
</feature>
<protein>
    <recommendedName>
        <fullName evidence="11">Tr-type G domain-containing protein</fullName>
    </recommendedName>
</protein>
<feature type="compositionally biased region" description="Polar residues" evidence="10">
    <location>
        <begin position="413"/>
        <end position="427"/>
    </location>
</feature>
<comment type="subcellular location">
    <subcellularLocation>
        <location evidence="1">Cytoplasm</location>
    </subcellularLocation>
</comment>
<evidence type="ECO:0000256" key="7">
    <source>
        <dbReference type="ARBA" id="ARBA00022917"/>
    </source>
</evidence>
<keyword evidence="5" id="KW-0378">Hydrolase</keyword>
<dbReference type="Pfam" id="PF22594">
    <property type="entry name" value="GTP-eEF1A_C"/>
    <property type="match status" value="1"/>
</dbReference>
<keyword evidence="13" id="KW-1185">Reference proteome</keyword>
<dbReference type="Pfam" id="PF08938">
    <property type="entry name" value="HBS1_N"/>
    <property type="match status" value="1"/>
</dbReference>
<keyword evidence="3" id="KW-0963">Cytoplasm</keyword>
<dbReference type="InterPro" id="IPR009000">
    <property type="entry name" value="Transl_B-barrel_sf"/>
</dbReference>
<evidence type="ECO:0000256" key="4">
    <source>
        <dbReference type="ARBA" id="ARBA00022741"/>
    </source>
</evidence>
<dbReference type="GeneID" id="89989006"/>
<keyword evidence="7" id="KW-0648">Protein biosynthesis</keyword>
<dbReference type="InterPro" id="IPR054696">
    <property type="entry name" value="GTP-eEF1A_C"/>
</dbReference>
<dbReference type="SUPFAM" id="SSF50465">
    <property type="entry name" value="EF-Tu/eEF-1alpha/eIF2-gamma C-terminal domain"/>
    <property type="match status" value="1"/>
</dbReference>
<feature type="domain" description="Tr-type G" evidence="11">
    <location>
        <begin position="506"/>
        <end position="731"/>
    </location>
</feature>
<dbReference type="InterPro" id="IPR009001">
    <property type="entry name" value="Transl_elong_EF1A/Init_IF2_C"/>
</dbReference>
<dbReference type="InterPro" id="IPR015033">
    <property type="entry name" value="HBS1-like_N"/>
</dbReference>
<dbReference type="Gene3D" id="2.40.30.10">
    <property type="entry name" value="Translation factors"/>
    <property type="match status" value="2"/>
</dbReference>
<comment type="similarity">
    <text evidence="2">Belongs to the TRAFAC class translation factor GTPase superfamily. Classic translation factor GTPase family. EF-Tu/EF-1A subfamily.</text>
</comment>
<name>A0ABZ2AUC9_9TREE</name>
<feature type="compositionally biased region" description="Low complexity" evidence="10">
    <location>
        <begin position="428"/>
        <end position="446"/>
    </location>
</feature>
<sequence>MSRHRFVRNLDLDDELDDGDEEVGMSAEEGAQMNRAMSVARNLLRDVTPPIPDNEIADSVWHYWFDGEKAAAWLRQDREKKGEAPPSYLEPTPLQQPRRRPNDLILPPRPPQPQEDIQPPLTALQRLTLSRRQGSPAPPAASPSVGEKPMSKLALLAQKRREAAAAAATSETVQSESVLPQTASRPSAPGTPPSNGAQSPSQPEKKPLSKLAQKMAAARAAREEAAAAAKVSKVEKNNAEGQMEVDEFSPSVPFPEDLISSLFSSQATSSKPKLGPTRPSPFFSIITSTSSQGGTLGPAKDHLPPEPISANLHAPLITDVDALVKQFEQAFTESPDEIVLRKRQGRAGTADMVTAVKKQATGAGVKPKMLEMYCCIKFLSPNFLSFYFIPLAKAKAAQTAKSASLPGKPRVQQVANQKSKLAVSQPNSPSTSDSKATSKSGSTSSTPRIVGKSNLSTDLEGLHLNEEEDEAEREREREKFKERQVLSMKQEELIVKAKEEEEKSGKKNVSLIVVGHVDAGKSTLMGRVLYDIGELSEKEKIANERGSKKVGKGSFAFAWGLDALGDERDRGVTIDIATTHFMTPHRNFTLLDAPGHRDFIPAMISGAAQADVALLVVDGSPGEFEAGFERGGQTREHAWLVRSLGVKEIIVGVNKMDLVSWSQDRYEEIVESLKPFLLSAGFNSAKTTFLPLAAMEGINILDNDQPELKEWYSGPALIDALDNVEVPTRPYDSPLRIPLSNVFKGQTAVASGVAVSGRLCSGVVQVGDRLRAVPGDEVANVRTIEVDEDSASYAVAGQNVTLYLSNIDPINLSIGTVLCPTSIPAPLVTKFTAQILVFDLQSPIIAGTPVELFHHSMNLPATISRLVSIVEKGQVVKERPRVLQKGTTAMVELSLRPSSAGRIPSIPLETATDNKEMGRVLIRRNGETIAAGMVMELLG</sequence>
<comment type="catalytic activity">
    <reaction evidence="9">
        <text>GTP + H2O = GDP + phosphate + H(+)</text>
        <dbReference type="Rhea" id="RHEA:19669"/>
        <dbReference type="ChEBI" id="CHEBI:15377"/>
        <dbReference type="ChEBI" id="CHEBI:15378"/>
        <dbReference type="ChEBI" id="CHEBI:37565"/>
        <dbReference type="ChEBI" id="CHEBI:43474"/>
        <dbReference type="ChEBI" id="CHEBI:58189"/>
    </reaction>
    <physiologicalReaction direction="left-to-right" evidence="9">
        <dbReference type="Rhea" id="RHEA:19670"/>
    </physiologicalReaction>
</comment>
<accession>A0ABZ2AUC9</accession>
<dbReference type="InterPro" id="IPR031157">
    <property type="entry name" value="G_TR_CS"/>
</dbReference>
<reference evidence="12 13" key="1">
    <citation type="submission" date="2024-01" db="EMBL/GenBank/DDBJ databases">
        <title>Comparative genomics of Cryptococcus and Kwoniella reveals pathogenesis evolution and contrasting modes of karyotype evolution via chromosome fusion or intercentromeric recombination.</title>
        <authorList>
            <person name="Coelho M.A."/>
            <person name="David-Palma M."/>
            <person name="Shea T."/>
            <person name="Bowers K."/>
            <person name="McGinley-Smith S."/>
            <person name="Mohammad A.W."/>
            <person name="Gnirke A."/>
            <person name="Yurkov A.M."/>
            <person name="Nowrousian M."/>
            <person name="Sun S."/>
            <person name="Cuomo C.A."/>
            <person name="Heitman J."/>
        </authorList>
    </citation>
    <scope>NUCLEOTIDE SEQUENCE [LARGE SCALE GENOMIC DNA]</scope>
    <source>
        <strain evidence="12 13">7685027</strain>
    </source>
</reference>
<evidence type="ECO:0000313" key="12">
    <source>
        <dbReference type="EMBL" id="WVO20931.1"/>
    </source>
</evidence>
<evidence type="ECO:0000256" key="6">
    <source>
        <dbReference type="ARBA" id="ARBA00022845"/>
    </source>
</evidence>
<feature type="region of interest" description="Disordered" evidence="10">
    <location>
        <begin position="403"/>
        <end position="483"/>
    </location>
</feature>
<evidence type="ECO:0000256" key="5">
    <source>
        <dbReference type="ARBA" id="ARBA00022801"/>
    </source>
</evidence>
<feature type="compositionally biased region" description="Polar residues" evidence="10">
    <location>
        <begin position="193"/>
        <end position="202"/>
    </location>
</feature>
<dbReference type="CDD" id="cd01883">
    <property type="entry name" value="EF1_alpha"/>
    <property type="match status" value="1"/>
</dbReference>
<feature type="compositionally biased region" description="Basic and acidic residues" evidence="10">
    <location>
        <begin position="472"/>
        <end position="483"/>
    </location>
</feature>
<feature type="region of interest" description="Disordered" evidence="10">
    <location>
        <begin position="76"/>
        <end position="119"/>
    </location>
</feature>
<evidence type="ECO:0000256" key="10">
    <source>
        <dbReference type="SAM" id="MobiDB-lite"/>
    </source>
</evidence>
<dbReference type="RefSeq" id="XP_064720170.1">
    <property type="nucleotide sequence ID" value="XM_064864098.1"/>
</dbReference>
<dbReference type="PROSITE" id="PS00301">
    <property type="entry name" value="G_TR_1"/>
    <property type="match status" value="1"/>
</dbReference>
<evidence type="ECO:0000256" key="8">
    <source>
        <dbReference type="ARBA" id="ARBA00023134"/>
    </source>
</evidence>
<dbReference type="Gene3D" id="3.40.50.300">
    <property type="entry name" value="P-loop containing nucleotide triphosphate hydrolases"/>
    <property type="match status" value="1"/>
</dbReference>
<dbReference type="InterPro" id="IPR000795">
    <property type="entry name" value="T_Tr_GTP-bd_dom"/>
</dbReference>
<dbReference type="CDD" id="cd04093">
    <property type="entry name" value="HBS1_C_III"/>
    <property type="match status" value="1"/>
</dbReference>
<evidence type="ECO:0000256" key="1">
    <source>
        <dbReference type="ARBA" id="ARBA00004496"/>
    </source>
</evidence>
<dbReference type="PANTHER" id="PTHR23115">
    <property type="entry name" value="TRANSLATION FACTOR"/>
    <property type="match status" value="1"/>
</dbReference>
<feature type="compositionally biased region" description="Low complexity" evidence="10">
    <location>
        <begin position="165"/>
        <end position="177"/>
    </location>
</feature>
<dbReference type="Pfam" id="PF00009">
    <property type="entry name" value="GTP_EFTU"/>
    <property type="match status" value="1"/>
</dbReference>
<evidence type="ECO:0000256" key="2">
    <source>
        <dbReference type="ARBA" id="ARBA00007249"/>
    </source>
</evidence>